<dbReference type="Proteomes" id="UP001281761">
    <property type="component" value="Unassembled WGS sequence"/>
</dbReference>
<evidence type="ECO:0000313" key="3">
    <source>
        <dbReference type="Proteomes" id="UP001281761"/>
    </source>
</evidence>
<keyword evidence="3" id="KW-1185">Reference proteome</keyword>
<accession>A0ABQ9XAB0</accession>
<sequence>MRLCKHTWSRNDKHTQVSSRSSQSQPFHRKRRMWTTNHCQPIWTSHSNLSRLSNQTTSWICASSCSSPTHSTDFRESEWLFRNDHSLLFDTHWIERSWRSSKR</sequence>
<comment type="caution">
    <text evidence="2">The sequence shown here is derived from an EMBL/GenBank/DDBJ whole genome shotgun (WGS) entry which is preliminary data.</text>
</comment>
<proteinExistence type="predicted"/>
<reference evidence="2 3" key="1">
    <citation type="journal article" date="2022" name="bioRxiv">
        <title>Genomics of Preaxostyla Flagellates Illuminates Evolutionary Transitions and the Path Towards Mitochondrial Loss.</title>
        <authorList>
            <person name="Novak L.V.F."/>
            <person name="Treitli S.C."/>
            <person name="Pyrih J."/>
            <person name="Halakuc P."/>
            <person name="Pipaliya S.V."/>
            <person name="Vacek V."/>
            <person name="Brzon O."/>
            <person name="Soukal P."/>
            <person name="Eme L."/>
            <person name="Dacks J.B."/>
            <person name="Karnkowska A."/>
            <person name="Elias M."/>
            <person name="Hampl V."/>
        </authorList>
    </citation>
    <scope>NUCLEOTIDE SEQUENCE [LARGE SCALE GENOMIC DNA]</scope>
    <source>
        <strain evidence="2">NAU3</strain>
        <tissue evidence="2">Gut</tissue>
    </source>
</reference>
<feature type="compositionally biased region" description="Polar residues" evidence="1">
    <location>
        <begin position="16"/>
        <end position="26"/>
    </location>
</feature>
<feature type="region of interest" description="Disordered" evidence="1">
    <location>
        <begin position="1"/>
        <end position="31"/>
    </location>
</feature>
<protein>
    <submittedName>
        <fullName evidence="2">Uncharacterized protein</fullName>
    </submittedName>
</protein>
<evidence type="ECO:0000313" key="2">
    <source>
        <dbReference type="EMBL" id="KAK2947216.1"/>
    </source>
</evidence>
<dbReference type="EMBL" id="JARBJD010000207">
    <property type="protein sequence ID" value="KAK2947216.1"/>
    <property type="molecule type" value="Genomic_DNA"/>
</dbReference>
<name>A0ABQ9XAB0_9EUKA</name>
<evidence type="ECO:0000256" key="1">
    <source>
        <dbReference type="SAM" id="MobiDB-lite"/>
    </source>
</evidence>
<organism evidence="2 3">
    <name type="scientific">Blattamonas nauphoetae</name>
    <dbReference type="NCBI Taxonomy" id="2049346"/>
    <lineage>
        <taxon>Eukaryota</taxon>
        <taxon>Metamonada</taxon>
        <taxon>Preaxostyla</taxon>
        <taxon>Oxymonadida</taxon>
        <taxon>Blattamonas</taxon>
    </lineage>
</organism>
<gene>
    <name evidence="2" type="ORF">BLNAU_17850</name>
</gene>